<dbReference type="GO" id="GO:0008961">
    <property type="term" value="F:phosphatidylglycerol-prolipoprotein diacylglyceryl transferase activity"/>
    <property type="evidence" value="ECO:0007669"/>
    <property type="project" value="UniProtKB-UniRule"/>
</dbReference>
<keyword evidence="5 7" id="KW-1133">Transmembrane helix</keyword>
<name>A0AAP6JG28_9GAMM</name>
<reference evidence="8 9" key="1">
    <citation type="submission" date="2023-12" db="EMBL/GenBank/DDBJ databases">
        <title>Whole-genome sequencing of halo(alkali)philic microorganisms from hypersaline lakes.</title>
        <authorList>
            <person name="Sorokin D.Y."/>
            <person name="Merkel A.Y."/>
            <person name="Messina E."/>
            <person name="Yakimov M."/>
        </authorList>
    </citation>
    <scope>NUCLEOTIDE SEQUENCE [LARGE SCALE GENOMIC DNA]</scope>
    <source>
        <strain evidence="8 9">AB-CW1</strain>
    </source>
</reference>
<evidence type="ECO:0000256" key="5">
    <source>
        <dbReference type="ARBA" id="ARBA00022989"/>
    </source>
</evidence>
<dbReference type="Pfam" id="PF01790">
    <property type="entry name" value="LGT"/>
    <property type="match status" value="1"/>
</dbReference>
<protein>
    <recommendedName>
        <fullName evidence="7">Phosphatidylglycerol--prolipoprotein diacylglyceryl transferase</fullName>
        <ecNumber evidence="7">2.5.1.145</ecNumber>
    </recommendedName>
</protein>
<dbReference type="GO" id="GO:0042158">
    <property type="term" value="P:lipoprotein biosynthetic process"/>
    <property type="evidence" value="ECO:0007669"/>
    <property type="project" value="UniProtKB-UniRule"/>
</dbReference>
<accession>A0AAP6JG28</accession>
<dbReference type="RefSeq" id="WP_346052581.1">
    <property type="nucleotide sequence ID" value="NZ_JAYGII010000030.1"/>
</dbReference>
<feature type="transmembrane region" description="Helical" evidence="7">
    <location>
        <begin position="195"/>
        <end position="212"/>
    </location>
</feature>
<feature type="transmembrane region" description="Helical" evidence="7">
    <location>
        <begin position="170"/>
        <end position="188"/>
    </location>
</feature>
<evidence type="ECO:0000313" key="8">
    <source>
        <dbReference type="EMBL" id="MEA5446380.1"/>
    </source>
</evidence>
<comment type="caution">
    <text evidence="8">The sequence shown here is derived from an EMBL/GenBank/DDBJ whole genome shotgun (WGS) entry which is preliminary data.</text>
</comment>
<gene>
    <name evidence="7 8" type="primary">lgt</name>
    <name evidence="8" type="ORF">VCB98_11170</name>
</gene>
<feature type="transmembrane region" description="Helical" evidence="7">
    <location>
        <begin position="57"/>
        <end position="78"/>
    </location>
</feature>
<evidence type="ECO:0000256" key="6">
    <source>
        <dbReference type="ARBA" id="ARBA00023136"/>
    </source>
</evidence>
<dbReference type="InterPro" id="IPR001640">
    <property type="entry name" value="Lgt"/>
</dbReference>
<dbReference type="HAMAP" id="MF_01147">
    <property type="entry name" value="Lgt"/>
    <property type="match status" value="1"/>
</dbReference>
<dbReference type="AlphaFoldDB" id="A0AAP6JG28"/>
<evidence type="ECO:0000256" key="1">
    <source>
        <dbReference type="ARBA" id="ARBA00007150"/>
    </source>
</evidence>
<comment type="pathway">
    <text evidence="7">Protein modification; lipoprotein biosynthesis (diacylglyceryl transfer).</text>
</comment>
<comment type="catalytic activity">
    <reaction evidence="7">
        <text>L-cysteinyl-[prolipoprotein] + a 1,2-diacyl-sn-glycero-3-phospho-(1'-sn-glycerol) = an S-1,2-diacyl-sn-glyceryl-L-cysteinyl-[prolipoprotein] + sn-glycerol 1-phosphate + H(+)</text>
        <dbReference type="Rhea" id="RHEA:56712"/>
        <dbReference type="Rhea" id="RHEA-COMP:14679"/>
        <dbReference type="Rhea" id="RHEA-COMP:14680"/>
        <dbReference type="ChEBI" id="CHEBI:15378"/>
        <dbReference type="ChEBI" id="CHEBI:29950"/>
        <dbReference type="ChEBI" id="CHEBI:57685"/>
        <dbReference type="ChEBI" id="CHEBI:64716"/>
        <dbReference type="ChEBI" id="CHEBI:140658"/>
        <dbReference type="EC" id="2.5.1.145"/>
    </reaction>
</comment>
<keyword evidence="6 7" id="KW-0472">Membrane</keyword>
<feature type="transmembrane region" description="Helical" evidence="7">
    <location>
        <begin position="18"/>
        <end position="36"/>
    </location>
</feature>
<dbReference type="EMBL" id="JAYGII010000030">
    <property type="protein sequence ID" value="MEA5446380.1"/>
    <property type="molecule type" value="Genomic_DNA"/>
</dbReference>
<feature type="transmembrane region" description="Helical" evidence="7">
    <location>
        <begin position="119"/>
        <end position="139"/>
    </location>
</feature>
<dbReference type="GO" id="GO:0005886">
    <property type="term" value="C:plasma membrane"/>
    <property type="evidence" value="ECO:0007669"/>
    <property type="project" value="UniProtKB-SubCell"/>
</dbReference>
<keyword evidence="3 7" id="KW-0808">Transferase</keyword>
<proteinExistence type="inferred from homology"/>
<feature type="transmembrane region" description="Helical" evidence="7">
    <location>
        <begin position="90"/>
        <end position="112"/>
    </location>
</feature>
<comment type="similarity">
    <text evidence="1 7">Belongs to the Lgt family.</text>
</comment>
<comment type="subcellular location">
    <subcellularLocation>
        <location evidence="7">Cell membrane</location>
        <topology evidence="7">Multi-pass membrane protein</topology>
    </subcellularLocation>
</comment>
<dbReference type="PANTHER" id="PTHR30589:SF0">
    <property type="entry name" value="PHOSPHATIDYLGLYCEROL--PROLIPOPROTEIN DIACYLGLYCERYL TRANSFERASE"/>
    <property type="match status" value="1"/>
</dbReference>
<feature type="transmembrane region" description="Helical" evidence="7">
    <location>
        <begin position="232"/>
        <end position="250"/>
    </location>
</feature>
<feature type="binding site" evidence="7">
    <location>
        <position position="138"/>
    </location>
    <ligand>
        <name>a 1,2-diacyl-sn-glycero-3-phospho-(1'-sn-glycerol)</name>
        <dbReference type="ChEBI" id="CHEBI:64716"/>
    </ligand>
</feature>
<evidence type="ECO:0000256" key="3">
    <source>
        <dbReference type="ARBA" id="ARBA00022679"/>
    </source>
</evidence>
<dbReference type="EC" id="2.5.1.145" evidence="7"/>
<sequence length="269" mass="30280">MHYPDINPVAIELGPMAIHWYGLMYVIGVLAAWWLLGRRLRRPDVGWDSNDLADLTFYVVLGVIVGGRVGYILFYNLGAYIDDPLLVLQIWQGGMSFHGGLLGVLFAGWLFARRQKRHFWDVVDFVAPVVPIGLGLGRIGNFINSELWGRPTDGPFGMIVNGVARHPSQLYQAALEGLVLFVVLFWVSARPRPRMLISGLFALLYGAFRFLVEFVRMPDEHIGYIAWDWLTMGQLLSLPLILVGVVLITLSQRNRGYPPTQADREAMAK</sequence>
<keyword evidence="9" id="KW-1185">Reference proteome</keyword>
<keyword evidence="2 7" id="KW-1003">Cell membrane</keyword>
<evidence type="ECO:0000256" key="7">
    <source>
        <dbReference type="HAMAP-Rule" id="MF_01147"/>
    </source>
</evidence>
<evidence type="ECO:0000313" key="9">
    <source>
        <dbReference type="Proteomes" id="UP001302316"/>
    </source>
</evidence>
<dbReference type="NCBIfam" id="TIGR00544">
    <property type="entry name" value="lgt"/>
    <property type="match status" value="1"/>
</dbReference>
<evidence type="ECO:0000256" key="2">
    <source>
        <dbReference type="ARBA" id="ARBA00022475"/>
    </source>
</evidence>
<dbReference type="PANTHER" id="PTHR30589">
    <property type="entry name" value="PROLIPOPROTEIN DIACYLGLYCERYL TRANSFERASE"/>
    <property type="match status" value="1"/>
</dbReference>
<keyword evidence="4 7" id="KW-0812">Transmembrane</keyword>
<dbReference type="PROSITE" id="PS01311">
    <property type="entry name" value="LGT"/>
    <property type="match status" value="1"/>
</dbReference>
<evidence type="ECO:0000256" key="4">
    <source>
        <dbReference type="ARBA" id="ARBA00022692"/>
    </source>
</evidence>
<comment type="function">
    <text evidence="7">Catalyzes the transfer of the diacylglyceryl group from phosphatidylglycerol to the sulfhydryl group of the N-terminal cysteine of a prolipoprotein, the first step in the formation of mature lipoproteins.</text>
</comment>
<organism evidence="8 9">
    <name type="scientific">Natronospira elongata</name>
    <dbReference type="NCBI Taxonomy" id="3110268"/>
    <lineage>
        <taxon>Bacteria</taxon>
        <taxon>Pseudomonadati</taxon>
        <taxon>Pseudomonadota</taxon>
        <taxon>Gammaproteobacteria</taxon>
        <taxon>Natronospirales</taxon>
        <taxon>Natronospiraceae</taxon>
        <taxon>Natronospira</taxon>
    </lineage>
</organism>
<dbReference type="Proteomes" id="UP001302316">
    <property type="component" value="Unassembled WGS sequence"/>
</dbReference>